<dbReference type="KEGG" id="bban:J4G43_054750"/>
<dbReference type="InterPro" id="IPR004027">
    <property type="entry name" value="SEC_C_motif"/>
</dbReference>
<organism evidence="1 2">
    <name type="scientific">Bradyrhizobium barranii subsp. barranii</name>
    <dbReference type="NCBI Taxonomy" id="2823807"/>
    <lineage>
        <taxon>Bacteria</taxon>
        <taxon>Pseudomonadati</taxon>
        <taxon>Pseudomonadota</taxon>
        <taxon>Alphaproteobacteria</taxon>
        <taxon>Hyphomicrobiales</taxon>
        <taxon>Nitrobacteraceae</taxon>
        <taxon>Bradyrhizobium</taxon>
        <taxon>Bradyrhizobium barranii</taxon>
    </lineage>
</organism>
<reference evidence="1 2" key="1">
    <citation type="journal article" date="2022" name="Int. J. Syst. Evol. Microbiol.">
        <title>Strains of Bradyrhizobium barranii sp. nov. associated with legumes native to Canada are symbionts of soybeans and belong to different subspecies (subsp. barranii subsp. nov. and subsp. apii subsp. nov.) and symbiovars (sv. glycinearum and sv. septentrionale).</title>
        <authorList>
            <person name="Bromfield E.S.P."/>
            <person name="Cloutier S."/>
            <person name="Wasai-Hara S."/>
            <person name="Minamisawa K."/>
        </authorList>
    </citation>
    <scope>NUCLEOTIDE SEQUENCE [LARGE SCALE GENOMIC DNA]</scope>
    <source>
        <strain evidence="2">144S4</strain>
        <plasmid evidence="1 2">pBb144S4c</plasmid>
    </source>
</reference>
<dbReference type="Proteomes" id="UP000664702">
    <property type="component" value="Plasmid pBb144S4c"/>
</dbReference>
<dbReference type="RefSeq" id="WP_080587093.1">
    <property type="nucleotide sequence ID" value="NZ_CP086139.1"/>
</dbReference>
<dbReference type="EMBL" id="CP086139">
    <property type="protein sequence ID" value="UEM18352.1"/>
    <property type="molecule type" value="Genomic_DNA"/>
</dbReference>
<sequence>MPKRPMWKPKWSEPCPCASGKKFKDCCWRRLPGFDIGKAYRAALREKHFERALQATRADVTQYTIWHKTNTAPALAVVGDGLKLLRIDVNALGAYVGRLSSLYFHLGLWKDWTAVLDRLRTNIQHPAWYRKIAYYLAFYYLSPGGDRAKARQELAKAGPITKKEEDLELLQLYVDLEFDDLPFAARIEILVPTFLGT</sequence>
<evidence type="ECO:0000313" key="2">
    <source>
        <dbReference type="Proteomes" id="UP000664702"/>
    </source>
</evidence>
<dbReference type="SUPFAM" id="SSF103642">
    <property type="entry name" value="Sec-C motif"/>
    <property type="match status" value="1"/>
</dbReference>
<evidence type="ECO:0000313" key="1">
    <source>
        <dbReference type="EMBL" id="UEM18352.1"/>
    </source>
</evidence>
<dbReference type="AlphaFoldDB" id="A0A9X9YEK8"/>
<protein>
    <submittedName>
        <fullName evidence="1">SEC-C domain-containing protein</fullName>
    </submittedName>
</protein>
<gene>
    <name evidence="1" type="ORF">J4G43_054750</name>
</gene>
<dbReference type="Pfam" id="PF02810">
    <property type="entry name" value="SEC-C"/>
    <property type="match status" value="1"/>
</dbReference>
<geneLocation type="plasmid" evidence="1 2">
    <name>pBb144S4c</name>
</geneLocation>
<keyword evidence="1" id="KW-0614">Plasmid</keyword>
<accession>A0A9X9YEK8</accession>
<name>A0A9X9YEK8_9BRAD</name>
<proteinExistence type="predicted"/>